<gene>
    <name evidence="2" type="ORF">IWX90DRAFT_410913</name>
</gene>
<reference evidence="2 3" key="1">
    <citation type="journal article" date="2022" name="G3 (Bethesda)">
        <title>Enemy or ally: a genomic approach to elucidate the lifestyle of Phyllosticta citrichinaensis.</title>
        <authorList>
            <person name="Buijs V.A."/>
            <person name="Groenewald J.Z."/>
            <person name="Haridas S."/>
            <person name="LaButti K.M."/>
            <person name="Lipzen A."/>
            <person name="Martin F.M."/>
            <person name="Barry K."/>
            <person name="Grigoriev I.V."/>
            <person name="Crous P.W."/>
            <person name="Seidl M.F."/>
        </authorList>
    </citation>
    <scope>NUCLEOTIDE SEQUENCE [LARGE SCALE GENOMIC DNA]</scope>
    <source>
        <strain evidence="2 3">CBS 129764</strain>
    </source>
</reference>
<organism evidence="2 3">
    <name type="scientific">Phyllosticta citrichinensis</name>
    <dbReference type="NCBI Taxonomy" id="1130410"/>
    <lineage>
        <taxon>Eukaryota</taxon>
        <taxon>Fungi</taxon>
        <taxon>Dikarya</taxon>
        <taxon>Ascomycota</taxon>
        <taxon>Pezizomycotina</taxon>
        <taxon>Dothideomycetes</taxon>
        <taxon>Dothideomycetes incertae sedis</taxon>
        <taxon>Botryosphaeriales</taxon>
        <taxon>Phyllostictaceae</taxon>
        <taxon>Phyllosticta</taxon>
    </lineage>
</organism>
<sequence>MENNQVEFSALWEWYYTEHPELRPVGPARNYTTEPEPMELDLPAPPAQDWPTRYVEFDNGEGAWLYDETAAPFCVAPSEMMQYQDVPMPAFTYHQAPVTGAENLPKQPTPEPISPLMAQQPYPPAEATSAYPIIDSEPGMPPKARTHPCPLGCGKMFYYAKIATTHAENCSMAEPSTRRPKNIPCPVNAHRGCEQLFFTAGVARKHGVICAQRFPCPNNVDGLNGCTKLFKYEVQATRHAALCNGKSKAEQGRTRQEDREAAARRLNLRSNEK</sequence>
<name>A0ABR1Y6E1_9PEZI</name>
<keyword evidence="3" id="KW-1185">Reference proteome</keyword>
<evidence type="ECO:0008006" key="4">
    <source>
        <dbReference type="Google" id="ProtNLM"/>
    </source>
</evidence>
<feature type="region of interest" description="Disordered" evidence="1">
    <location>
        <begin position="246"/>
        <end position="273"/>
    </location>
</feature>
<evidence type="ECO:0000313" key="2">
    <source>
        <dbReference type="EMBL" id="KAK8177472.1"/>
    </source>
</evidence>
<feature type="compositionally biased region" description="Basic and acidic residues" evidence="1">
    <location>
        <begin position="247"/>
        <end position="263"/>
    </location>
</feature>
<protein>
    <recommendedName>
        <fullName evidence="4">C2H2-type domain-containing protein</fullName>
    </recommendedName>
</protein>
<evidence type="ECO:0000256" key="1">
    <source>
        <dbReference type="SAM" id="MobiDB-lite"/>
    </source>
</evidence>
<dbReference type="EMBL" id="JBBWUH010000001">
    <property type="protein sequence ID" value="KAK8177472.1"/>
    <property type="molecule type" value="Genomic_DNA"/>
</dbReference>
<dbReference type="Proteomes" id="UP001456524">
    <property type="component" value="Unassembled WGS sequence"/>
</dbReference>
<proteinExistence type="predicted"/>
<comment type="caution">
    <text evidence="2">The sequence shown here is derived from an EMBL/GenBank/DDBJ whole genome shotgun (WGS) entry which is preliminary data.</text>
</comment>
<accession>A0ABR1Y6E1</accession>
<evidence type="ECO:0000313" key="3">
    <source>
        <dbReference type="Proteomes" id="UP001456524"/>
    </source>
</evidence>